<sequence length="1351" mass="145501">MYSFSIDRGGTFTDCFCTLPDGRVRVLKLLSEDPERYADAPREAIRRVLEEETGRRLPREDKLDTSLIEEIRMGTTVATNALLEHRGERCALLITRGFKDLLLIGNQSRPDIFDLRIAKPEVPCALVLEVDERVVLEQEGLGAPAGYPQPSTSSEAETVVGITGQRLVVEEPLDDEQVRQALRVAKDEGLRSIAVCLMHSYAFADHERRIKDVATEMGFEHISLSCEVAPMVKIVPRATTTCVDAYLTPVLQRYVESFRSGFSDLSKTKVHFMQSDGGLIPAEGFMGHRSILSGPAGGVVGYAICGERDLQDAPRVSEAFTASGDAKVQPIIGFDMGGTSTDVSRYEGSFEHVFETRTANQIIYGAQLDVNTVAAGGGSRLFYKDGIFKVGPQSAGAHPGPICYRKNGFLTVTDANLVLGRILPQYFPKIFGPDENEALDAEGARAALSSLTDAINEEGRRLSGSSYTDKTVDEVAMGFITVANEAMCRPVRNLTTMRGFDVTTHALSCFGGAGPQHCCGIAKNLGIQKVLIDVHAGILSAVGIAKADVVYEFQEAASATLESAAPDLAESLVEKAANLGDKGARKLLDAGIPPDAINLELFLNLRYQGTDTAIMTSMAAGDEARVRNAQDLRELLQSGVSARFVSAFKASYQREFGFDLENRAINVDDVRVRAIGKSMGSSPAPADGRGASPKAPVADAVHSAFFAETGRVDVPVYKLEAIDVGSSLSGPCIVVQNISTIVVEPHCRAFMLPSRSIAIEVAAEKKQLRDEARPRGLTASSLDPILLSIFSHRFMSIAEQMGKVLQRTSISVNIKERLDFSCAVFDKTGGLVANAPHLPVHLGAMPSAVRFQAKYWGEKLRPGDVLMSNHPQLAGGSHLPDITVITPVFDETGTGILFFVASRGHHADVGGIAPGSMPPDSTTIEDEGAAIVAFKLVEGGAFQDAGARRLLLAPGEREGNSGARKVEDNISDLKAQVAANQRGVHLMRALMEEYGLDTVQDYMLYIQDNAERSVRRMLHDFSLNRGMAERDRVAAEDYMDDGTRIALEVTISRNGGPTETSAVFDFSATDPEVVGNTNAPPAVTASAVIYCLRCLLPASDLPLNQGCLNPVEIITRPGTLLNPSPSAAVVGGNVLTSQRVTDVVLRTFEACAASQGCMGNLTFGDDALGYYETIAGGAGAGPGWHGASGVHTHMTNTRITDPEILETHFPVILRAFGLRTGSGGLGRWRGGDGCTRIFQWRRPLTVSILTERRSLPPYGMKGGGSGTRGKNLWHRLLGHPDGSREYKAFNVGPKRTFRVGRGDVLEIQTPGGGGYERRTDETEEMERLAENWMAFVAGGSLQRFQDASLSS</sequence>
<evidence type="ECO:0000259" key="4">
    <source>
        <dbReference type="Pfam" id="PF05378"/>
    </source>
</evidence>
<feature type="domain" description="Acetophenone carboxylase-like C-terminal" evidence="5">
    <location>
        <begin position="569"/>
        <end position="750"/>
    </location>
</feature>
<evidence type="ECO:0000313" key="6">
    <source>
        <dbReference type="EMBL" id="CAD8251106.1"/>
    </source>
</evidence>
<feature type="domain" description="Hydantoinase B/oxoprolinase" evidence="3">
    <location>
        <begin position="783"/>
        <end position="1315"/>
    </location>
</feature>
<dbReference type="GO" id="GO:0005829">
    <property type="term" value="C:cytosol"/>
    <property type="evidence" value="ECO:0007669"/>
    <property type="project" value="TreeGrafter"/>
</dbReference>
<evidence type="ECO:0000256" key="1">
    <source>
        <dbReference type="ARBA" id="ARBA00010403"/>
    </source>
</evidence>
<dbReference type="Pfam" id="PF01968">
    <property type="entry name" value="Hydantoinase_A"/>
    <property type="match status" value="1"/>
</dbReference>
<name>A0A7R9U1M2_9STRA</name>
<dbReference type="InterPro" id="IPR002821">
    <property type="entry name" value="Hydantoinase_A"/>
</dbReference>
<dbReference type="EMBL" id="HBEA01000806">
    <property type="protein sequence ID" value="CAD8251106.1"/>
    <property type="molecule type" value="Transcribed_RNA"/>
</dbReference>
<dbReference type="InterPro" id="IPR003692">
    <property type="entry name" value="Hydantoinase_B"/>
</dbReference>
<dbReference type="Pfam" id="PF02538">
    <property type="entry name" value="Hydantoinase_B"/>
    <property type="match status" value="1"/>
</dbReference>
<reference evidence="6" key="1">
    <citation type="submission" date="2021-01" db="EMBL/GenBank/DDBJ databases">
        <authorList>
            <person name="Corre E."/>
            <person name="Pelletier E."/>
            <person name="Niang G."/>
            <person name="Scheremetjew M."/>
            <person name="Finn R."/>
            <person name="Kale V."/>
            <person name="Holt S."/>
            <person name="Cochrane G."/>
            <person name="Meng A."/>
            <person name="Brown T."/>
            <person name="Cohen L."/>
        </authorList>
    </citation>
    <scope>NUCLEOTIDE SEQUENCE</scope>
    <source>
        <strain evidence="6">CCMP2078</strain>
    </source>
</reference>
<dbReference type="Pfam" id="PF19278">
    <property type="entry name" value="Hydant_A_C"/>
    <property type="match status" value="1"/>
</dbReference>
<feature type="domain" description="Hydantoinase/oxoprolinase N-terminal" evidence="4">
    <location>
        <begin position="4"/>
        <end position="218"/>
    </location>
</feature>
<comment type="similarity">
    <text evidence="1">Belongs to the oxoprolinase family.</text>
</comment>
<evidence type="ECO:0000259" key="3">
    <source>
        <dbReference type="Pfam" id="PF02538"/>
    </source>
</evidence>
<feature type="domain" description="Hydantoinase A/oxoprolinase" evidence="2">
    <location>
        <begin position="237"/>
        <end position="552"/>
    </location>
</feature>
<dbReference type="InterPro" id="IPR045079">
    <property type="entry name" value="Oxoprolinase-like"/>
</dbReference>
<organism evidence="6">
    <name type="scientific">Pinguiococcus pyrenoidosus</name>
    <dbReference type="NCBI Taxonomy" id="172671"/>
    <lineage>
        <taxon>Eukaryota</taxon>
        <taxon>Sar</taxon>
        <taxon>Stramenopiles</taxon>
        <taxon>Ochrophyta</taxon>
        <taxon>Pinguiophyceae</taxon>
        <taxon>Pinguiochrysidales</taxon>
        <taxon>Pinguiochrysidaceae</taxon>
        <taxon>Pinguiococcus</taxon>
    </lineage>
</organism>
<evidence type="ECO:0000259" key="2">
    <source>
        <dbReference type="Pfam" id="PF01968"/>
    </source>
</evidence>
<dbReference type="GO" id="GO:0017168">
    <property type="term" value="F:5-oxoprolinase (ATP-hydrolyzing) activity"/>
    <property type="evidence" value="ECO:0007669"/>
    <property type="project" value="TreeGrafter"/>
</dbReference>
<dbReference type="InterPro" id="IPR049517">
    <property type="entry name" value="ACX-like_C"/>
</dbReference>
<dbReference type="InterPro" id="IPR008040">
    <property type="entry name" value="Hydant_A_N"/>
</dbReference>
<accession>A0A7R9U1M2</accession>
<dbReference type="GO" id="GO:0006749">
    <property type="term" value="P:glutathione metabolic process"/>
    <property type="evidence" value="ECO:0007669"/>
    <property type="project" value="TreeGrafter"/>
</dbReference>
<evidence type="ECO:0000259" key="5">
    <source>
        <dbReference type="Pfam" id="PF19278"/>
    </source>
</evidence>
<gene>
    <name evidence="6" type="ORF">PPYR1160_LOCUS597</name>
</gene>
<protein>
    <recommendedName>
        <fullName evidence="7">5-oxoprolinase</fullName>
    </recommendedName>
</protein>
<dbReference type="PANTHER" id="PTHR11365:SF2">
    <property type="entry name" value="5-OXOPROLINASE"/>
    <property type="match status" value="1"/>
</dbReference>
<dbReference type="PANTHER" id="PTHR11365">
    <property type="entry name" value="5-OXOPROLINASE RELATED"/>
    <property type="match status" value="1"/>
</dbReference>
<proteinExistence type="inferred from homology"/>
<evidence type="ECO:0008006" key="7">
    <source>
        <dbReference type="Google" id="ProtNLM"/>
    </source>
</evidence>
<dbReference type="Pfam" id="PF05378">
    <property type="entry name" value="Hydant_A_N"/>
    <property type="match status" value="1"/>
</dbReference>